<name>A0A9X7JQ14_9ACTN</name>
<dbReference type="InterPro" id="IPR001387">
    <property type="entry name" value="Cro/C1-type_HTH"/>
</dbReference>
<feature type="domain" description="HTH cro/C1-type" evidence="1">
    <location>
        <begin position="22"/>
        <end position="75"/>
    </location>
</feature>
<dbReference type="EMBL" id="PXWG01000036">
    <property type="protein sequence ID" value="PSJ27750.1"/>
    <property type="molecule type" value="Genomic_DNA"/>
</dbReference>
<evidence type="ECO:0000313" key="3">
    <source>
        <dbReference type="Proteomes" id="UP000242427"/>
    </source>
</evidence>
<sequence length="276" mass="30584">MARPPRKLTPDRSARHLFGADLRHRREAAGMTLEKLAEVVCYSRSHLARIETAEHVPPPDLPGRLDEVFGTGEHFVRLYAIARHEVHPEKFRRRMELEARAKAMDEYAGSLVPGILQTEGYARALFRVGNPEASPDEIDEKVSARMSRQLLLRGEAPPYFSVVLDEMVLRRPIGGPTVMRAQLAALAELVDTARTTVQVLPFEHGEHALVSGGTLTLMTLDDDTSVAYVESIATGLLIEDPEAVSAHRRSYDLLRAYALSPRKSAGFIRAAMEAPS</sequence>
<dbReference type="Pfam" id="PF13560">
    <property type="entry name" value="HTH_31"/>
    <property type="match status" value="1"/>
</dbReference>
<dbReference type="OrthoDB" id="2897536at2"/>
<dbReference type="RefSeq" id="WP_106677067.1">
    <property type="nucleotide sequence ID" value="NZ_PXWG01000036.1"/>
</dbReference>
<dbReference type="SUPFAM" id="SSF47413">
    <property type="entry name" value="lambda repressor-like DNA-binding domains"/>
    <property type="match status" value="1"/>
</dbReference>
<comment type="caution">
    <text evidence="2">The sequence shown here is derived from an EMBL/GenBank/DDBJ whole genome shotgun (WGS) entry which is preliminary data.</text>
</comment>
<dbReference type="Pfam" id="PF19054">
    <property type="entry name" value="DUF5753"/>
    <property type="match status" value="1"/>
</dbReference>
<dbReference type="CDD" id="cd00093">
    <property type="entry name" value="HTH_XRE"/>
    <property type="match status" value="1"/>
</dbReference>
<evidence type="ECO:0000259" key="1">
    <source>
        <dbReference type="PROSITE" id="PS50943"/>
    </source>
</evidence>
<dbReference type="InterPro" id="IPR010982">
    <property type="entry name" value="Lambda_DNA-bd_dom_sf"/>
</dbReference>
<dbReference type="Gene3D" id="1.10.260.40">
    <property type="entry name" value="lambda repressor-like DNA-binding domains"/>
    <property type="match status" value="1"/>
</dbReference>
<accession>A0A9X7JQ14</accession>
<dbReference type="PROSITE" id="PS50943">
    <property type="entry name" value="HTH_CROC1"/>
    <property type="match status" value="1"/>
</dbReference>
<dbReference type="Proteomes" id="UP000242427">
    <property type="component" value="Unassembled WGS sequence"/>
</dbReference>
<evidence type="ECO:0000313" key="2">
    <source>
        <dbReference type="EMBL" id="PSJ27750.1"/>
    </source>
</evidence>
<reference evidence="2 3" key="1">
    <citation type="submission" date="2018-03" db="EMBL/GenBank/DDBJ databases">
        <title>Chitinolytic properties of Streptosporangium nondiastaticum TBG75A20.</title>
        <authorList>
            <person name="Gayathri V."/>
            <person name="Shiburaj S."/>
        </authorList>
    </citation>
    <scope>NUCLEOTIDE SEQUENCE [LARGE SCALE GENOMIC DNA]</scope>
    <source>
        <strain evidence="2 3">TBG75A20</strain>
    </source>
</reference>
<dbReference type="AlphaFoldDB" id="A0A9X7JQ14"/>
<dbReference type="SMART" id="SM00530">
    <property type="entry name" value="HTH_XRE"/>
    <property type="match status" value="1"/>
</dbReference>
<proteinExistence type="predicted"/>
<protein>
    <submittedName>
        <fullName evidence="2">Transcriptional regulator</fullName>
    </submittedName>
</protein>
<organism evidence="2 3">
    <name type="scientific">Streptosporangium nondiastaticum</name>
    <dbReference type="NCBI Taxonomy" id="35764"/>
    <lineage>
        <taxon>Bacteria</taxon>
        <taxon>Bacillati</taxon>
        <taxon>Actinomycetota</taxon>
        <taxon>Actinomycetes</taxon>
        <taxon>Streptosporangiales</taxon>
        <taxon>Streptosporangiaceae</taxon>
        <taxon>Streptosporangium</taxon>
    </lineage>
</organism>
<dbReference type="GO" id="GO:0003677">
    <property type="term" value="F:DNA binding"/>
    <property type="evidence" value="ECO:0007669"/>
    <property type="project" value="InterPro"/>
</dbReference>
<keyword evidence="3" id="KW-1185">Reference proteome</keyword>
<dbReference type="InterPro" id="IPR043917">
    <property type="entry name" value="DUF5753"/>
</dbReference>
<gene>
    <name evidence="2" type="ORF">B7P34_16010</name>
</gene>